<feature type="region of interest" description="Disordered" evidence="12">
    <location>
        <begin position="766"/>
        <end position="816"/>
    </location>
</feature>
<dbReference type="InterPro" id="IPR000504">
    <property type="entry name" value="RRM_dom"/>
</dbReference>
<feature type="compositionally biased region" description="Polar residues" evidence="12">
    <location>
        <begin position="5501"/>
        <end position="5511"/>
    </location>
</feature>
<feature type="region of interest" description="Disordered" evidence="12">
    <location>
        <begin position="2050"/>
        <end position="2069"/>
    </location>
</feature>
<dbReference type="RefSeq" id="XP_037883328.1">
    <property type="nucleotide sequence ID" value="XM_038027400.1"/>
</dbReference>
<organism evidence="15 16">
    <name type="scientific">Glossina fuscipes</name>
    <dbReference type="NCBI Taxonomy" id="7396"/>
    <lineage>
        <taxon>Eukaryota</taxon>
        <taxon>Metazoa</taxon>
        <taxon>Ecdysozoa</taxon>
        <taxon>Arthropoda</taxon>
        <taxon>Hexapoda</taxon>
        <taxon>Insecta</taxon>
        <taxon>Pterygota</taxon>
        <taxon>Neoptera</taxon>
        <taxon>Endopterygota</taxon>
        <taxon>Diptera</taxon>
        <taxon>Brachycera</taxon>
        <taxon>Muscomorpha</taxon>
        <taxon>Hippoboscoidea</taxon>
        <taxon>Glossinidae</taxon>
        <taxon>Glossina</taxon>
    </lineage>
</organism>
<feature type="compositionally biased region" description="Polar residues" evidence="12">
    <location>
        <begin position="1942"/>
        <end position="1953"/>
    </location>
</feature>
<feature type="compositionally biased region" description="Basic and acidic residues" evidence="12">
    <location>
        <begin position="2883"/>
        <end position="2893"/>
    </location>
</feature>
<feature type="compositionally biased region" description="Polar residues" evidence="12">
    <location>
        <begin position="834"/>
        <end position="845"/>
    </location>
</feature>
<feature type="region of interest" description="Disordered" evidence="12">
    <location>
        <begin position="2163"/>
        <end position="2237"/>
    </location>
</feature>
<keyword evidence="15" id="KW-1185">Reference proteome</keyword>
<feature type="compositionally biased region" description="Basic and acidic residues" evidence="12">
    <location>
        <begin position="2926"/>
        <end position="2936"/>
    </location>
</feature>
<evidence type="ECO:0000259" key="13">
    <source>
        <dbReference type="PROSITE" id="PS50102"/>
    </source>
</evidence>
<feature type="region of interest" description="Disordered" evidence="12">
    <location>
        <begin position="4625"/>
        <end position="4739"/>
    </location>
</feature>
<feature type="compositionally biased region" description="Low complexity" evidence="12">
    <location>
        <begin position="4053"/>
        <end position="4078"/>
    </location>
</feature>
<dbReference type="GO" id="GO:0005634">
    <property type="term" value="C:nucleus"/>
    <property type="evidence" value="ECO:0007669"/>
    <property type="project" value="UniProtKB-SubCell"/>
</dbReference>
<accession>A0A8U0WDX5</accession>
<dbReference type="PROSITE" id="PS50102">
    <property type="entry name" value="RRM"/>
    <property type="match status" value="3"/>
</dbReference>
<dbReference type="InterPro" id="IPR016194">
    <property type="entry name" value="SPOC-like_C_dom_sf"/>
</dbReference>
<feature type="region of interest" description="Disordered" evidence="12">
    <location>
        <begin position="1515"/>
        <end position="1560"/>
    </location>
</feature>
<feature type="compositionally biased region" description="Low complexity" evidence="12">
    <location>
        <begin position="3955"/>
        <end position="4016"/>
    </location>
</feature>
<evidence type="ECO:0000259" key="14">
    <source>
        <dbReference type="PROSITE" id="PS50917"/>
    </source>
</evidence>
<keyword evidence="3" id="KW-0678">Repressor</keyword>
<feature type="compositionally biased region" description="Low complexity" evidence="12">
    <location>
        <begin position="5287"/>
        <end position="5301"/>
    </location>
</feature>
<feature type="compositionally biased region" description="Polar residues" evidence="12">
    <location>
        <begin position="4943"/>
        <end position="4953"/>
    </location>
</feature>
<feature type="compositionally biased region" description="Polar residues" evidence="12">
    <location>
        <begin position="3752"/>
        <end position="3767"/>
    </location>
</feature>
<evidence type="ECO:0000256" key="6">
    <source>
        <dbReference type="ARBA" id="ARBA00022884"/>
    </source>
</evidence>
<dbReference type="Proteomes" id="UP000092443">
    <property type="component" value="Unplaced"/>
</dbReference>
<feature type="compositionally biased region" description="Polar residues" evidence="12">
    <location>
        <begin position="2020"/>
        <end position="2035"/>
    </location>
</feature>
<feature type="compositionally biased region" description="Basic residues" evidence="12">
    <location>
        <begin position="1140"/>
        <end position="1152"/>
    </location>
</feature>
<dbReference type="GO" id="GO:0003723">
    <property type="term" value="F:RNA binding"/>
    <property type="evidence" value="ECO:0007669"/>
    <property type="project" value="UniProtKB-UniRule"/>
</dbReference>
<feature type="compositionally biased region" description="Low complexity" evidence="12">
    <location>
        <begin position="343"/>
        <end position="373"/>
    </location>
</feature>
<feature type="domain" description="RRM" evidence="13">
    <location>
        <begin position="496"/>
        <end position="574"/>
    </location>
</feature>
<feature type="region of interest" description="Disordered" evidence="12">
    <location>
        <begin position="4037"/>
        <end position="4150"/>
    </location>
</feature>
<feature type="compositionally biased region" description="Basic residues" evidence="12">
    <location>
        <begin position="1039"/>
        <end position="1056"/>
    </location>
</feature>
<feature type="compositionally biased region" description="Polar residues" evidence="12">
    <location>
        <begin position="4079"/>
        <end position="4125"/>
    </location>
</feature>
<feature type="compositionally biased region" description="Basic residues" evidence="12">
    <location>
        <begin position="1996"/>
        <end position="2005"/>
    </location>
</feature>
<sequence>MVRETHNVCFGQIAQETQVAVKEDTTAVKRDHLKRSTDELSISNYTERNSGYYERSSRLVADTDSYIRRPNHSTSVINNYQTSSNSNINNSVSINSNSDSNNNNNNRNRATRDCRLYRNGPYAISSRTASPSTVLLSDRSVSVATSNNTNSRVPPASWYEATATYTNGPGGSGNAGVSAAGNPATSYSNSPAHNNSATATAISLRNHSSVYGNVTSALALDSGNNNRAIEISNILSNKGVGNNSSKYQRLLKLSSAPRSGSASPTTITGPATMTASSLSATTATKSSCSSFSSTINSNTNNNNLSSSISSVADTNTTASNASGILNAAALAAAAVSESNEVQSNNINTNNAGNNNINSLSNASNSSNNPSSASHHTSRSVAHAHLHGRSTTSSSRSHSRSPSSYSSSHSSSSSSSSASSNSHASSPTAIRDVDNSLSTSRVGPRSLQSAVAVPNSTIPSALNTSGCSIGGNGNSNNSSSGAPIGNPVVHSEDNRPLAIRVRNLPARSSDTSLKDGLFHEYKKHGKVTWVKVVGQNAERYALVCFKKPEDVEKALEVSHDKLFFGCKIEVEPYQGYDVEDNEFRPYEAELDEYHPKSTRTLFIGNLEKDITASELRSHFECFGEIIEIDIKKQGTSAYAFCQYSDIVSVVKAMRKMDGEHLGNNRIKLGFGKSMPTNCVWIDGIAEKISESHLQSQFSRYGAVSKVVIDRLRQLALVLYEQIQYAQTAVKEMRGATLRGRKLQVDFASRECQDAFYDKLDKQTASSRFNRYDSQSRSRASSFSRHQNSNDGCSPSNTPGSSSSSSAGGGTAPTLPSAIVTNSMSTSFAMGPLNSVVGQTSGNSTPARSRGSRSSRHTMDYDYLDSRRFRSYDEYSQGSGASHDEDAPPGGHIAPGGSYSGIGLRSDSPLLSRLGPIVNSNKEPNEVIEVSLSSRRRCDKSPGKQKGDIRIFQKERSHLLEQLEECPSSGDENIVSPRKRIKIDHHSINSNCGLSQPHMLDEQPQHKNSNCDYILHDSIHRKGEVRRLSECSNLSKYPQQTHHHHHSHHSLPHHHHHQQQLSRRPSIDILATGGSLSARHGSTSSTSSNSDHHPPPYQSSTSLPCKRRRIISGGGNVIASNTLVSSSGSGLAPSLNDDYHHHASRGRGHQLHSQHSHEASGGESADGSRPGTPLCDERPEVLPSEPRRVPRDRPREPMVLPLPKFGIHFFQQYRNSMTSNSSSSLLPSSTTYHHHGSSSFTSASAASSTASGSSHILSNSLLSGGGGVSNNNVHSSLSHSFSTATSASSVVAGSSSSYLPSPPTRFPAQWRPHHHHQHHNHGHHGQQHHHTGTTPSSSSSAMISPLRSRSLSSNSSDSDVPGQSSTGSPSLEERIRTLDEMYERWSGGSATSNVNKRHDFNHAPPIWQQNRSVLSADLHHSSSNEIKLNAPSVPASRHKFLDIDVNELQPSEIVKSVLAKKSIFDDDLQRLKKNHWYEPSSDISQLAKNTSNICTSPGLPNLAATKAPVVGCTSNVPNSTGSTVTKPPGGLLQRLSSVSPMNSPQTSMSPYNSPSPSPSITGNVQLLSSITKVTSYTSLSGVISHPPTANSLTSLNSGASSKGLQYPFPSHPPLPSTAAPVDIQPQVPPSSSSTEIVALSKPKTSAVSKSLSVPTTSTGPESRVLTKSVSVPGSTNVGTIKVTTPSTPPLNNAQYTSGISSLNATSNISNNKLSTEDNVSSKDIKSSSSSISSSLASTVKRDKSHKHNHRSSDDKKSMKSERNAEKRKSSNASLSQIAASAAESSDGDDKDLDKSFEKIKQDRDKNDKLQKERQEKRDKEQRKQQEREEKSRENRVRDEREEKDRIEKERLENERLHRERLQRERLEKERIEQEGKERKQKEIEQESRERKEREENERRKREEREREEQLQREKERKIRDERKLQEDHTEGKSKDHHRKKVSGFQLQTEVTSDVGTLNQSTQNLFRHDEIEQQNKENSAADPLCGSINHTSDNVITKSGKHRSRKVSRNASPIRNPKRRLSSQDSNASICGVNINNSHGDDYNKRIRIENQVSGTAQPHTNNPNSINSKVNERHDFKEQNTKEKVAKHQRQSSSSSHKGAHANEKELNSTSSKYHRNKQQKEKQLQASLLTQHSGDSIIVASEHESEIPPTNCINRTEADNHLEQETSTLKIKPSSLQSSDEEGPAQPETPPTIKTPSNIRKHKEHGSGNGVSGHHSRHKGNKREREHHREKKRHSISLTTELLTSTISLGCCNATEEEMITANASNLQRRTSAHNTTYIEMNTKCKHDSLLRSAERKASRCSDDGPVGGQQPQTPSNRQSNHGKNHHIARRMLLSSAEDSDDVGGDQVDENDDDDSDAATKKTSIFDIPDEGPYVSMYDKVKARSCKNMQKQEEEKKIKAKFSQLKQSRAKREEKKRSASYDGDTDSDLDGTESQNRHLSRGGGVYKSPRVISGGLSSTDDDRDQEQTKLSERERRLESQGPLPAPSVHPNRLYSASDNDSEEQRHLKLQDNIRRLYDGDESSEDELIRRNFNPNFNTNKRLGHHTSRIASDSESQSQSAIDTKFKQEPFDTSADEVSSSPLTKHCQKQLKKEIKNSETLCSMGIKAEINPKEHEIKKEFKELFADNYDKLQPDIKFHKSSVLCSPEIIKVKKHKKSKKRQKTPTHDNFVKDAIIADTDVKGSPNSNIIASPLLSLQADTKNLKILASPCYDAFDELKRGGTLIAHTTSDISTFSEKKRHKDRKEKRREKLRHLNADANAAIDADKIAYEKEKHRLKKSKRSKNTDTVQQNTQMTNIQMTMAAPDACFPFQHKKSGGEKMEDIFGPISDDDDEDVESQFTDSDIGPRDLNCLPARTSSTTNTPGPIVSAALNPYKQEPLTPKSHTVEENEENKQKLCSISASSTPHLERMLERQHRKERRERKRKDREKSRGSELHHNFASALPSKNVEDENSVDLDAAGRALEAQLMEDSDNKAAEDATPSTATTYRSDMTDVFRFSDGDENSIELETSSRQERRDADKEHFNQSAKTKEKKKKKKRSKEEKQSHHHQRRESSSSNNSQQAYSANIAKASNVINKLSVDIQAASEHSQINVESQTASSSPLCKPSPSLPCLVGEDDEDAISTLGAKSIINNTGGSNALCTTPQKLSKETLSLSPHIRDKQMISPLPKTPTTGNATRINVDSNQKKLGTSTPTSSLTNSVHANTTPSPSSNGSSTKFDELNESVGSINSKSSPSLLSTTCSKKKPEIFIPGFDGEIDERISESAVQSISAEFNTTLLDPSADEPKIPIESPPDASKQMEKLEESKSRVTISQEETESAVSALLGESFGNSSADYSLNDDDDGLDSLHTAVAVPESTIAGESEGPDEEAALAAKTIENEVASSAPLASIEEDSEEICKAVQSLRQEEIEIKVDTPLSVRDLQIDTDAEENGEEVDSSGSHCLKIDETAHSNTSSITSDKQDVPVPVSESIPSLTSVATVTVQTSQSSVITKIELPTQTLPAESTSQTVDKKMEYSNMSNVEKPSAHQTAQAIVSSTDVSLVASTVSTTAVSAVASSARSSSVSYISSTPMKTAFTFSPAVTASSTPKQTQAISFKSMSSSQESSYVMQPPTISIPDSAHFAVPQMVVSPRGTINSHHNDTALASSSLPHSPQTSGTNMPPQSPVGNAYIMNTRTQSPNSPRQTSRGNTPIPRQPSPHTSTPPPVIQQQNIVIQRPMQSAVMSPPATVCTQNNSPVTSPSMGQSQRQPSPVAGLQKQSIQLHHQQLSPKASDQEQLTKIKNSSASSVGGSVLNVRSMQQQDQPNSLYHSSKLGIEQHNVLAGQHMLPVSAQKLPAVPTHSTIISKVVTITPQQAQHSAQNVITNTCNVLPPSSTISQKPCKPIYSSTSTATGGNSQKSHQQVMQQTSKTCISSQQSQSTPHSTQVMQSQSPQKQQHMQYTQAQRSQIQQHSPHRHQMQQHMLQIQQQQMIHQHQQKLQQQQQTLISPSQSHSQSTVQQQQRSAGSPQQAQQTQSQQLQSNVIHSAQTPQRFVVQQHIVGVSSQQHSPQPQQPQPQSPVAQKQQQHLSQQQQTSQQQDRQFQIVQSKLQQASSPQHSLSLPKQSESEQSTVDSSKAIPSTTNRAPQTSFEKSAPPSKENSESPSPLTSTINKSSEGVSVICTSTPTTVIAPVTKGPNSVATNLTDSARTAPLTEENVVKMSPIIQDEVEQDSKEDSDYWSAKEVNVETNVTSTVIKKVECVTIPQISTNKEDDKQTVKQPIDNEEKSKTSPSASRSESQNAHIGDQSDPTINIEVQAPASPFATAHNLSADNDTEDETETQQMPAFEQVQMSGGSKSGVRGTASKRGRQSRGSKKVGTHSSASGSAVNVDGGSQQADVAMSSTVEISGIQTRLRKPVVNAPITRGRKGRPPRNLMLQQQSSSQANQQHSVQTTAVPNVVTTTAQQTPMPVLTAAEKKARNQAAAAALASLSEQQDVYEFHDDSGEENKLSTSTTNLTSSTTTTTDSRPRLILTIKSPAQPTQLVKATEKPASDEMPTVDITPATAKSTDGQNQDTSPKVQSANSATNHTIQQDPLSTETTFANTRKSRRLLEKDRSTIDDIIEDVVRNNATNMALSGSGQATCAINALPKGAQTPPRRSGRNATQPKKVTTAEVPTPANPIGRPRKSKERKANDGEAEQSSTQNSGTAIEASESEDGTATTTPPATVLPKILEKSAPSTPEKAQIHTTASPVQATTPLPQHPKKKALAAAEIESYNAAVTAAAVTSTNTMPNLHSALPAGGVPMHNTAAPASQKTTGGAADSLNKPLIDSVTGVVSGVKMQQGKEGSLPLAAAASSLPIIAQTRGPMDPKKIMQAAVAAAAAENNQTLPTTQIDNSKVSQKPMIQGAVATPVTALTKPVQAETAAAAAAAATSVATAMLNKSVSVVVKTSASPPIVMQQQIQVTSQSNHSIHLQQHNSQQGQISTQTSTGPATKQPLVVQQQNPVVMHAQQTNVKPPTSLKAHVLNSQKLQQQHQQQQQIIVNQNHSLPKPNGSSAQSQHVIQASIVTRQPIQQQQSVSKQLLVNIPPPTTHSPHGTNVSSVNSPRLQSLPHQSGQQSQCQPQRHLQQQQQAIVIKQNQEIHHSQVLHVVSSKASASTQCKQSTPQILQQQQQANTQYNTYIQGSTSGQHVQQLQKSQAASTLHQQTTSQQKPPSTSLTIAPGILGLPNHPAMIIQAKTAVPTQSPTGSTVVANPHLQQVQHHHHTPSPPLQSQHLPKSLPTTNPLTHNLPSQSGPHVLTNASSASVGTKQQQQQQVPTPSNSAASIASIRTAAPAISPQGQSRVGSLLLSSGMQVPSHFDANTSDANYPGSGAIRGVPTREHYMIYQQMLRSAQQDPLNSTTGLREYEENLMDNSPPLELRRPGSVPRTIAVPHSLQSPQDRATDSPQVAQVYVHNTRIAGHAHYNTNANAPTGYYETSRQLTREPPPAHRSAAALPPTVVVPHPSASGSSPFIASVQPPPAPMQTSNNTSGVSGSLRIERERERECEREREHQLQREKEQILARVGDSHLRANTPPPPTAQMPPHSQPPQPTPQADSLLTLLQRYPVMWQGLLALKTDQAAVQMHFVFGNPHVARASLPCNSDGSTPPLRIAQRMRLEQTQLEGVARKMQFENEHCMLLALPCGRDHADVLQQSRNLQTGFITYLQQKMAAGIVNIPMPGSEQAAYVVHIFPSCDFANENLERAAPDLKNRVAELAHLLIVIATV</sequence>
<evidence type="ECO:0000256" key="11">
    <source>
        <dbReference type="PROSITE-ProRule" id="PRU00176"/>
    </source>
</evidence>
<dbReference type="SUPFAM" id="SSF54928">
    <property type="entry name" value="RNA-binding domain, RBD"/>
    <property type="match status" value="2"/>
</dbReference>
<feature type="compositionally biased region" description="Polar residues" evidence="12">
    <location>
        <begin position="3667"/>
        <end position="3685"/>
    </location>
</feature>
<feature type="compositionally biased region" description="Basic and acidic residues" evidence="12">
    <location>
        <begin position="1173"/>
        <end position="1194"/>
    </location>
</feature>
<feature type="region of interest" description="Disordered" evidence="12">
    <location>
        <begin position="4476"/>
        <end position="4501"/>
    </location>
</feature>
<protein>
    <submittedName>
        <fullName evidence="16">Protein split ends</fullName>
    </submittedName>
</protein>
<feature type="compositionally biased region" description="Low complexity" evidence="12">
    <location>
        <begin position="4413"/>
        <end position="4422"/>
    </location>
</feature>
<feature type="compositionally biased region" description="Polar residues" evidence="12">
    <location>
        <begin position="2050"/>
        <end position="2067"/>
    </location>
</feature>
<dbReference type="FunFam" id="3.30.70.330:FF:000118">
    <property type="entry name" value="msx2-interacting protein-like isoform X1"/>
    <property type="match status" value="1"/>
</dbReference>
<feature type="region of interest" description="Disordered" evidence="12">
    <location>
        <begin position="2826"/>
        <end position="2848"/>
    </location>
</feature>
<feature type="region of interest" description="Disordered" evidence="12">
    <location>
        <begin position="2290"/>
        <end position="2324"/>
    </location>
</feature>
<feature type="compositionally biased region" description="Polar residues" evidence="12">
    <location>
        <begin position="1640"/>
        <end position="1716"/>
    </location>
</feature>
<dbReference type="PROSITE" id="PS50917">
    <property type="entry name" value="SPOC"/>
    <property type="match status" value="1"/>
</dbReference>
<feature type="compositionally biased region" description="Low complexity" evidence="12">
    <location>
        <begin position="5181"/>
        <end position="5195"/>
    </location>
</feature>
<dbReference type="KEGG" id="gfs:119633708"/>
<feature type="compositionally biased region" description="Polar residues" evidence="12">
    <location>
        <begin position="4265"/>
        <end position="4277"/>
    </location>
</feature>
<feature type="compositionally biased region" description="Basic and acidic residues" evidence="12">
    <location>
        <begin position="2501"/>
        <end position="2511"/>
    </location>
</feature>
<feature type="compositionally biased region" description="Basic and acidic residues" evidence="12">
    <location>
        <begin position="1789"/>
        <end position="1931"/>
    </location>
</feature>
<feature type="compositionally biased region" description="Polar residues" evidence="12">
    <location>
        <begin position="2164"/>
        <end position="2177"/>
    </location>
</feature>
<dbReference type="GeneID" id="119633708"/>
<feature type="region of interest" description="Disordered" evidence="12">
    <location>
        <begin position="1034"/>
        <end position="1102"/>
    </location>
</feature>
<dbReference type="CDD" id="cd21543">
    <property type="entry name" value="SPOC_SHARP"/>
    <property type="match status" value="1"/>
</dbReference>
<keyword evidence="7" id="KW-0805">Transcription regulation</keyword>
<feature type="compositionally biased region" description="Basic residues" evidence="12">
    <location>
        <begin position="375"/>
        <end position="387"/>
    </location>
</feature>
<feature type="region of interest" description="Disordered" evidence="12">
    <location>
        <begin position="2336"/>
        <end position="2372"/>
    </location>
</feature>
<feature type="compositionally biased region" description="Polar residues" evidence="12">
    <location>
        <begin position="5068"/>
        <end position="5088"/>
    </location>
</feature>
<dbReference type="InterPro" id="IPR034173">
    <property type="entry name" value="SHARP_RRM2"/>
</dbReference>
<feature type="region of interest" description="Disordered" evidence="12">
    <location>
        <begin position="79"/>
        <end position="114"/>
    </location>
</feature>
<feature type="compositionally biased region" description="Polar residues" evidence="12">
    <location>
        <begin position="3775"/>
        <end position="3785"/>
    </location>
</feature>
<dbReference type="FunFam" id="2.40.290.10:FF:000002">
    <property type="entry name" value="Spen family transcriptional repressor"/>
    <property type="match status" value="1"/>
</dbReference>
<evidence type="ECO:0000313" key="16">
    <source>
        <dbReference type="RefSeq" id="XP_037883328.1"/>
    </source>
</evidence>
<evidence type="ECO:0000256" key="3">
    <source>
        <dbReference type="ARBA" id="ARBA00022491"/>
    </source>
</evidence>
<feature type="compositionally biased region" description="Basic and acidic residues" evidence="12">
    <location>
        <begin position="3295"/>
        <end position="3305"/>
    </location>
</feature>
<feature type="compositionally biased region" description="Pro residues" evidence="12">
    <location>
        <begin position="5552"/>
        <end position="5570"/>
    </location>
</feature>
<feature type="region of interest" description="Disordered" evidence="12">
    <location>
        <begin position="832"/>
        <end position="899"/>
    </location>
</feature>
<dbReference type="SMART" id="SM00360">
    <property type="entry name" value="RRM"/>
    <property type="match status" value="3"/>
</dbReference>
<feature type="compositionally biased region" description="Polar residues" evidence="12">
    <location>
        <begin position="3629"/>
        <end position="3657"/>
    </location>
</feature>
<feature type="region of interest" description="Disordered" evidence="12">
    <location>
        <begin position="1123"/>
        <end position="1196"/>
    </location>
</feature>
<feature type="region of interest" description="Disordered" evidence="12">
    <location>
        <begin position="5173"/>
        <end position="5200"/>
    </location>
</feature>
<feature type="compositionally biased region" description="Low complexity" evidence="12">
    <location>
        <begin position="792"/>
        <end position="804"/>
    </location>
</feature>
<dbReference type="CDD" id="cd12349">
    <property type="entry name" value="RRM2_SHARP"/>
    <property type="match status" value="1"/>
</dbReference>
<feature type="compositionally biased region" description="Polar residues" evidence="12">
    <location>
        <begin position="2309"/>
        <end position="2319"/>
    </location>
</feature>
<feature type="region of interest" description="Disordered" evidence="12">
    <location>
        <begin position="4246"/>
        <end position="4284"/>
    </location>
</feature>
<feature type="compositionally biased region" description="Low complexity" evidence="12">
    <location>
        <begin position="473"/>
        <end position="485"/>
    </location>
</feature>
<feature type="compositionally biased region" description="Basic residues" evidence="12">
    <location>
        <begin position="2915"/>
        <end position="2925"/>
    </location>
</feature>
<keyword evidence="5" id="KW-0677">Repeat</keyword>
<feature type="region of interest" description="Disordered" evidence="12">
    <location>
        <begin position="3883"/>
        <end position="4017"/>
    </location>
</feature>
<keyword evidence="9" id="KW-0804">Transcription</keyword>
<feature type="region of interest" description="Disordered" evidence="12">
    <location>
        <begin position="343"/>
        <end position="450"/>
    </location>
</feature>
<dbReference type="Gene3D" id="2.40.290.10">
    <property type="match status" value="1"/>
</dbReference>
<gene>
    <name evidence="16" type="primary">LOC119633708</name>
</gene>
<feature type="compositionally biased region" description="Polar residues" evidence="12">
    <location>
        <begin position="1985"/>
        <end position="1994"/>
    </location>
</feature>
<feature type="compositionally biased region" description="Basic and acidic residues" evidence="12">
    <location>
        <begin position="2989"/>
        <end position="2998"/>
    </location>
</feature>
<dbReference type="InterPro" id="IPR034175">
    <property type="entry name" value="SHARP_RRM4"/>
</dbReference>
<feature type="compositionally biased region" description="Basic and acidic residues" evidence="12">
    <location>
        <begin position="4246"/>
        <end position="4264"/>
    </location>
</feature>
<evidence type="ECO:0000256" key="2">
    <source>
        <dbReference type="ARBA" id="ARBA00005387"/>
    </source>
</evidence>
<feature type="compositionally biased region" description="Polar residues" evidence="12">
    <location>
        <begin position="2894"/>
        <end position="2904"/>
    </location>
</feature>
<dbReference type="InterPro" id="IPR010912">
    <property type="entry name" value="SPOC_met"/>
</dbReference>
<feature type="region of interest" description="Disordered" evidence="12">
    <location>
        <begin position="3628"/>
        <end position="3701"/>
    </location>
</feature>
<feature type="region of interest" description="Disordered" evidence="12">
    <location>
        <begin position="2872"/>
        <end position="2950"/>
    </location>
</feature>
<feature type="compositionally biased region" description="Polar residues" evidence="12">
    <location>
        <begin position="3883"/>
        <end position="3908"/>
    </location>
</feature>
<keyword evidence="10" id="KW-0539">Nucleus</keyword>
<feature type="compositionally biased region" description="Basic and acidic residues" evidence="12">
    <location>
        <begin position="2074"/>
        <end position="2084"/>
    </location>
</feature>
<feature type="compositionally biased region" description="Basic and acidic residues" evidence="12">
    <location>
        <begin position="2464"/>
        <end position="2477"/>
    </location>
</feature>
<feature type="region of interest" description="Disordered" evidence="12">
    <location>
        <begin position="1216"/>
        <end position="1253"/>
    </location>
</feature>
<feature type="region of interest" description="Disordered" evidence="12">
    <location>
        <begin position="4397"/>
        <end position="4422"/>
    </location>
</feature>
<feature type="region of interest" description="Disordered" evidence="12">
    <location>
        <begin position="2967"/>
        <end position="3061"/>
    </location>
</feature>
<feature type="region of interest" description="Disordered" evidence="12">
    <location>
        <begin position="5061"/>
        <end position="5101"/>
    </location>
</feature>
<feature type="compositionally biased region" description="Polar residues" evidence="12">
    <location>
        <begin position="3168"/>
        <end position="3201"/>
    </location>
</feature>
<reference evidence="16" key="1">
    <citation type="submission" date="2025-08" db="UniProtKB">
        <authorList>
            <consortium name="RefSeq"/>
        </authorList>
    </citation>
    <scope>IDENTIFICATION</scope>
    <source>
        <tissue evidence="16">Whole body pupa</tissue>
    </source>
</reference>
<feature type="region of interest" description="Disordered" evidence="12">
    <location>
        <begin position="4943"/>
        <end position="4968"/>
    </location>
</feature>
<feature type="compositionally biased region" description="Basic residues" evidence="12">
    <location>
        <begin position="1309"/>
        <end position="1329"/>
    </location>
</feature>
<dbReference type="Gene3D" id="3.30.70.330">
    <property type="match status" value="3"/>
</dbReference>
<feature type="region of interest" description="Disordered" evidence="12">
    <location>
        <begin position="1623"/>
        <end position="1953"/>
    </location>
</feature>
<evidence type="ECO:0000256" key="10">
    <source>
        <dbReference type="ARBA" id="ARBA00023242"/>
    </source>
</evidence>
<feature type="region of interest" description="Disordered" evidence="12">
    <location>
        <begin position="3151"/>
        <end position="3218"/>
    </location>
</feature>
<dbReference type="InterPro" id="IPR012677">
    <property type="entry name" value="Nucleotide-bd_a/b_plait_sf"/>
</dbReference>
<feature type="compositionally biased region" description="Low complexity" evidence="12">
    <location>
        <begin position="5089"/>
        <end position="5101"/>
    </location>
</feature>
<evidence type="ECO:0000256" key="8">
    <source>
        <dbReference type="ARBA" id="ARBA00023054"/>
    </source>
</evidence>
<feature type="compositionally biased region" description="Basic residues" evidence="12">
    <location>
        <begin position="4339"/>
        <end position="4353"/>
    </location>
</feature>
<comment type="subcellular location">
    <subcellularLocation>
        <location evidence="1">Nucleus</location>
    </subcellularLocation>
</comment>
<keyword evidence="8" id="KW-0175">Coiled coil</keyword>
<feature type="compositionally biased region" description="Polar residues" evidence="12">
    <location>
        <begin position="434"/>
        <end position="450"/>
    </location>
</feature>
<dbReference type="CDD" id="cd12351">
    <property type="entry name" value="RRM4_SHARP"/>
    <property type="match status" value="1"/>
</dbReference>
<feature type="compositionally biased region" description="Basic and acidic residues" evidence="12">
    <location>
        <begin position="3008"/>
        <end position="3022"/>
    </location>
</feature>
<evidence type="ECO:0000256" key="5">
    <source>
        <dbReference type="ARBA" id="ARBA00022737"/>
    </source>
</evidence>
<proteinExistence type="inferred from homology"/>
<dbReference type="FunFam" id="3.30.70.330:FF:000258">
    <property type="entry name" value="Split ends, isoform D"/>
    <property type="match status" value="1"/>
</dbReference>
<evidence type="ECO:0000256" key="7">
    <source>
        <dbReference type="ARBA" id="ARBA00023015"/>
    </source>
</evidence>
<feature type="compositionally biased region" description="Polar residues" evidence="12">
    <location>
        <begin position="3936"/>
        <end position="3947"/>
    </location>
</feature>
<feature type="compositionally biased region" description="Pro residues" evidence="12">
    <location>
        <begin position="3689"/>
        <end position="3701"/>
    </location>
</feature>
<dbReference type="InterPro" id="IPR034174">
    <property type="entry name" value="SHARP_RRM3"/>
</dbReference>
<dbReference type="SUPFAM" id="SSF100939">
    <property type="entry name" value="SPOC domain-like"/>
    <property type="match status" value="1"/>
</dbReference>
<feature type="region of interest" description="Disordered" evidence="12">
    <location>
        <begin position="4321"/>
        <end position="4370"/>
    </location>
</feature>
<feature type="compositionally biased region" description="Low complexity" evidence="12">
    <location>
        <begin position="4126"/>
        <end position="4141"/>
    </location>
</feature>
<feature type="compositionally biased region" description="Polar residues" evidence="12">
    <location>
        <begin position="4354"/>
        <end position="4370"/>
    </location>
</feature>
<evidence type="ECO:0000256" key="12">
    <source>
        <dbReference type="SAM" id="MobiDB-lite"/>
    </source>
</evidence>
<feature type="compositionally biased region" description="Basic and acidic residues" evidence="12">
    <location>
        <begin position="2409"/>
        <end position="2418"/>
    </location>
</feature>
<feature type="compositionally biased region" description="Low complexity" evidence="12">
    <location>
        <begin position="3909"/>
        <end position="3935"/>
    </location>
</feature>
<feature type="domain" description="RRM" evidence="13">
    <location>
        <begin position="598"/>
        <end position="672"/>
    </location>
</feature>
<feature type="region of interest" description="Disordered" evidence="12">
    <location>
        <begin position="5476"/>
        <end position="5573"/>
    </location>
</feature>
<dbReference type="CDD" id="cd12350">
    <property type="entry name" value="RRM3_SHARP"/>
    <property type="match status" value="1"/>
</dbReference>
<evidence type="ECO:0000256" key="4">
    <source>
        <dbReference type="ARBA" id="ARBA00022553"/>
    </source>
</evidence>
<feature type="compositionally biased region" description="Polar residues" evidence="12">
    <location>
        <begin position="2979"/>
        <end position="2988"/>
    </location>
</feature>
<feature type="compositionally biased region" description="Polar residues" evidence="12">
    <location>
        <begin position="4674"/>
        <end position="4683"/>
    </location>
</feature>
<feature type="compositionally biased region" description="Polar residues" evidence="12">
    <location>
        <begin position="4721"/>
        <end position="4734"/>
    </location>
</feature>
<name>A0A8U0WDX5_9MUSC</name>
<feature type="domain" description="SPOC" evidence="14">
    <location>
        <begin position="5576"/>
        <end position="5743"/>
    </location>
</feature>
<feature type="region of interest" description="Disordered" evidence="12">
    <location>
        <begin position="4771"/>
        <end position="4799"/>
    </location>
</feature>
<feature type="region of interest" description="Disordered" evidence="12">
    <location>
        <begin position="5234"/>
        <end position="5301"/>
    </location>
</feature>
<feature type="compositionally biased region" description="Basic and acidic residues" evidence="12">
    <location>
        <begin position="1748"/>
        <end position="1766"/>
    </location>
</feature>
<feature type="domain" description="RRM" evidence="13">
    <location>
        <begin position="676"/>
        <end position="748"/>
    </location>
</feature>
<feature type="compositionally biased region" description="Low complexity" evidence="12">
    <location>
        <begin position="1073"/>
        <end position="1087"/>
    </location>
</feature>
<feature type="region of interest" description="Disordered" evidence="12">
    <location>
        <begin position="1290"/>
        <end position="1370"/>
    </location>
</feature>
<feature type="compositionally biased region" description="Basic residues" evidence="12">
    <location>
        <begin position="2213"/>
        <end position="2234"/>
    </location>
</feature>
<feature type="compositionally biased region" description="Low complexity" evidence="12">
    <location>
        <begin position="1330"/>
        <end position="1363"/>
    </location>
</feature>
<feature type="compositionally biased region" description="Acidic residues" evidence="12">
    <location>
        <begin position="2337"/>
        <end position="2356"/>
    </location>
</feature>
<dbReference type="Pfam" id="PF00076">
    <property type="entry name" value="RRM_1"/>
    <property type="match status" value="2"/>
</dbReference>
<feature type="compositionally biased region" description="Basic and acidic residues" evidence="12">
    <location>
        <begin position="5515"/>
        <end position="5548"/>
    </location>
</feature>
<evidence type="ECO:0000313" key="15">
    <source>
        <dbReference type="Proteomes" id="UP000092443"/>
    </source>
</evidence>
<evidence type="ECO:0000256" key="1">
    <source>
        <dbReference type="ARBA" id="ARBA00004123"/>
    </source>
</evidence>
<feature type="region of interest" description="Disordered" evidence="12">
    <location>
        <begin position="3276"/>
        <end position="3313"/>
    </location>
</feature>
<feature type="compositionally biased region" description="Low complexity" evidence="12">
    <location>
        <begin position="4954"/>
        <end position="4968"/>
    </location>
</feature>
<feature type="compositionally biased region" description="Polar residues" evidence="12">
    <location>
        <begin position="1532"/>
        <end position="1544"/>
    </location>
</feature>
<feature type="compositionally biased region" description="Polar residues" evidence="12">
    <location>
        <begin position="3725"/>
        <end position="3745"/>
    </location>
</feature>
<dbReference type="FunFam" id="3.30.70.330:FF:000088">
    <property type="entry name" value="msx2-interacting protein-like isoform X1"/>
    <property type="match status" value="1"/>
</dbReference>
<feature type="compositionally biased region" description="Polar residues" evidence="12">
    <location>
        <begin position="5247"/>
        <end position="5286"/>
    </location>
</feature>
<dbReference type="GO" id="GO:0006355">
    <property type="term" value="P:regulation of DNA-templated transcription"/>
    <property type="evidence" value="ECO:0007669"/>
    <property type="project" value="UniProtKB-ARBA"/>
</dbReference>
<dbReference type="InterPro" id="IPR035979">
    <property type="entry name" value="RBD_domain_sf"/>
</dbReference>
<feature type="compositionally biased region" description="Low complexity" evidence="12">
    <location>
        <begin position="3202"/>
        <end position="3214"/>
    </location>
</feature>
<feature type="compositionally biased region" description="Basic and acidic residues" evidence="12">
    <location>
        <begin position="2290"/>
        <end position="2302"/>
    </location>
</feature>
<comment type="similarity">
    <text evidence="2">Belongs to the RRM Spen family.</text>
</comment>
<feature type="region of interest" description="Disordered" evidence="12">
    <location>
        <begin position="1972"/>
        <end position="2041"/>
    </location>
</feature>
<feature type="compositionally biased region" description="Polar residues" evidence="12">
    <location>
        <begin position="4540"/>
        <end position="4580"/>
    </location>
</feature>
<keyword evidence="4" id="KW-0597">Phosphoprotein</keyword>
<feature type="compositionally biased region" description="Basic and acidic residues" evidence="12">
    <location>
        <begin position="855"/>
        <end position="871"/>
    </location>
</feature>
<evidence type="ECO:0000256" key="9">
    <source>
        <dbReference type="ARBA" id="ARBA00023163"/>
    </source>
</evidence>
<feature type="region of interest" description="Disordered" evidence="12">
    <location>
        <begin position="2074"/>
        <end position="2123"/>
    </location>
</feature>
<feature type="region of interest" description="Disordered" evidence="12">
    <location>
        <begin position="468"/>
        <end position="490"/>
    </location>
</feature>
<feature type="region of interest" description="Disordered" evidence="12">
    <location>
        <begin position="2391"/>
        <end position="2511"/>
    </location>
</feature>
<keyword evidence="6 11" id="KW-0694">RNA-binding</keyword>
<feature type="compositionally biased region" description="Low complexity" evidence="12">
    <location>
        <begin position="79"/>
        <end position="108"/>
    </location>
</feature>
<feature type="region of interest" description="Disordered" evidence="12">
    <location>
        <begin position="3714"/>
        <end position="3785"/>
    </location>
</feature>
<feature type="compositionally biased region" description="Low complexity" evidence="12">
    <location>
        <begin position="388"/>
        <end position="428"/>
    </location>
</feature>
<feature type="region of interest" description="Disordered" evidence="12">
    <location>
        <begin position="4513"/>
        <end position="4584"/>
    </location>
</feature>
<feature type="compositionally biased region" description="Low complexity" evidence="12">
    <location>
        <begin position="4486"/>
        <end position="4501"/>
    </location>
</feature>
<dbReference type="PANTHER" id="PTHR23189">
    <property type="entry name" value="RNA RECOGNITION MOTIF-CONTAINING"/>
    <property type="match status" value="1"/>
</dbReference>
<feature type="compositionally biased region" description="Basic and acidic residues" evidence="12">
    <location>
        <begin position="2905"/>
        <end position="2914"/>
    </location>
</feature>